<dbReference type="NCBIfam" id="TIGR00093">
    <property type="entry name" value="pseudouridine synthase"/>
    <property type="match status" value="1"/>
</dbReference>
<dbReference type="Proteomes" id="UP000579281">
    <property type="component" value="Unassembled WGS sequence"/>
</dbReference>
<evidence type="ECO:0000313" key="8">
    <source>
        <dbReference type="Proteomes" id="UP000579281"/>
    </source>
</evidence>
<comment type="similarity">
    <text evidence="1 5">Belongs to the pseudouridine synthase RsuA family.</text>
</comment>
<keyword evidence="2 4" id="KW-0694">RNA-binding</keyword>
<dbReference type="InterPro" id="IPR020103">
    <property type="entry name" value="PsdUridine_synth_cat_dom_sf"/>
</dbReference>
<comment type="caution">
    <text evidence="7">The sequence shown here is derived from an EMBL/GenBank/DDBJ whole genome shotgun (WGS) entry which is preliminary data.</text>
</comment>
<evidence type="ECO:0000256" key="1">
    <source>
        <dbReference type="ARBA" id="ARBA00008348"/>
    </source>
</evidence>
<dbReference type="InterPro" id="IPR020094">
    <property type="entry name" value="TruA/RsuA/RluB/E/F_N"/>
</dbReference>
<evidence type="ECO:0000256" key="4">
    <source>
        <dbReference type="PROSITE-ProRule" id="PRU00182"/>
    </source>
</evidence>
<dbReference type="InterPro" id="IPR002942">
    <property type="entry name" value="S4_RNA-bd"/>
</dbReference>
<dbReference type="InterPro" id="IPR050343">
    <property type="entry name" value="RsuA_PseudoU_synthase"/>
</dbReference>
<dbReference type="GO" id="GO:0003723">
    <property type="term" value="F:RNA binding"/>
    <property type="evidence" value="ECO:0007669"/>
    <property type="project" value="UniProtKB-KW"/>
</dbReference>
<dbReference type="GO" id="GO:0005829">
    <property type="term" value="C:cytosol"/>
    <property type="evidence" value="ECO:0007669"/>
    <property type="project" value="UniProtKB-ARBA"/>
</dbReference>
<feature type="domain" description="RNA-binding S4" evidence="6">
    <location>
        <begin position="2"/>
        <end position="61"/>
    </location>
</feature>
<dbReference type="CDD" id="cd02870">
    <property type="entry name" value="PseudoU_synth_RsuA_like"/>
    <property type="match status" value="1"/>
</dbReference>
<dbReference type="AlphaFoldDB" id="A0A841KWN9"/>
<dbReference type="PANTHER" id="PTHR47683">
    <property type="entry name" value="PSEUDOURIDINE SYNTHASE FAMILY PROTEIN-RELATED"/>
    <property type="match status" value="1"/>
</dbReference>
<dbReference type="Gene3D" id="3.10.290.10">
    <property type="entry name" value="RNA-binding S4 domain"/>
    <property type="match status" value="1"/>
</dbReference>
<dbReference type="GO" id="GO:0000455">
    <property type="term" value="P:enzyme-directed rRNA pseudouridine synthesis"/>
    <property type="evidence" value="ECO:0007669"/>
    <property type="project" value="UniProtKB-ARBA"/>
</dbReference>
<dbReference type="SUPFAM" id="SSF55174">
    <property type="entry name" value="Alpha-L RNA-binding motif"/>
    <property type="match status" value="1"/>
</dbReference>
<accession>A0A841KWN9</accession>
<dbReference type="InterPro" id="IPR042092">
    <property type="entry name" value="PsdUridine_s_RsuA/RluB/E/F_cat"/>
</dbReference>
<dbReference type="InterPro" id="IPR018496">
    <property type="entry name" value="PsdUridine_synth_RsuA/RluB_CS"/>
</dbReference>
<dbReference type="PROSITE" id="PS50889">
    <property type="entry name" value="S4"/>
    <property type="match status" value="1"/>
</dbReference>
<evidence type="ECO:0000256" key="3">
    <source>
        <dbReference type="ARBA" id="ARBA00023235"/>
    </source>
</evidence>
<dbReference type="FunFam" id="3.30.70.1560:FF:000001">
    <property type="entry name" value="Pseudouridine synthase"/>
    <property type="match status" value="1"/>
</dbReference>
<dbReference type="PANTHER" id="PTHR47683:SF2">
    <property type="entry name" value="RNA-BINDING S4 DOMAIN-CONTAINING PROTEIN"/>
    <property type="match status" value="1"/>
</dbReference>
<dbReference type="EC" id="5.4.99.-" evidence="5"/>
<dbReference type="InterPro" id="IPR000748">
    <property type="entry name" value="PsdUridine_synth_RsuA/RluB/E/F"/>
</dbReference>
<evidence type="ECO:0000259" key="6">
    <source>
        <dbReference type="SMART" id="SM00363"/>
    </source>
</evidence>
<reference evidence="7 8" key="1">
    <citation type="submission" date="2020-08" db="EMBL/GenBank/DDBJ databases">
        <title>Genomic Encyclopedia of Type Strains, Phase IV (KMG-IV): sequencing the most valuable type-strain genomes for metagenomic binning, comparative biology and taxonomic classification.</title>
        <authorList>
            <person name="Goeker M."/>
        </authorList>
    </citation>
    <scope>NUCLEOTIDE SEQUENCE [LARGE SCALE GENOMIC DNA]</scope>
    <source>
        <strain evidence="7 8">DSM 103526</strain>
    </source>
</reference>
<proteinExistence type="inferred from homology"/>
<protein>
    <recommendedName>
        <fullName evidence="5">Pseudouridine synthase</fullName>
        <ecNumber evidence="5">5.4.99.-</ecNumber>
    </recommendedName>
</protein>
<dbReference type="FunFam" id="3.10.290.10:FF:000003">
    <property type="entry name" value="Pseudouridine synthase"/>
    <property type="match status" value="1"/>
</dbReference>
<organism evidence="7 8">
    <name type="scientific">Anaerosolibacter carboniphilus</name>
    <dbReference type="NCBI Taxonomy" id="1417629"/>
    <lineage>
        <taxon>Bacteria</taxon>
        <taxon>Bacillati</taxon>
        <taxon>Bacillota</taxon>
        <taxon>Clostridia</taxon>
        <taxon>Peptostreptococcales</taxon>
        <taxon>Thermotaleaceae</taxon>
        <taxon>Anaerosolibacter</taxon>
    </lineage>
</organism>
<evidence type="ECO:0000256" key="2">
    <source>
        <dbReference type="ARBA" id="ARBA00022884"/>
    </source>
</evidence>
<dbReference type="SMART" id="SM00363">
    <property type="entry name" value="S4"/>
    <property type="match status" value="1"/>
</dbReference>
<dbReference type="Gene3D" id="3.30.70.580">
    <property type="entry name" value="Pseudouridine synthase I, catalytic domain, N-terminal subdomain"/>
    <property type="match status" value="1"/>
</dbReference>
<dbReference type="Pfam" id="PF00849">
    <property type="entry name" value="PseudoU_synth_2"/>
    <property type="match status" value="1"/>
</dbReference>
<dbReference type="InterPro" id="IPR006145">
    <property type="entry name" value="PsdUridine_synth_RsuA/RluA"/>
</dbReference>
<keyword evidence="8" id="KW-1185">Reference proteome</keyword>
<dbReference type="InterPro" id="IPR036986">
    <property type="entry name" value="S4_RNA-bd_sf"/>
</dbReference>
<dbReference type="PROSITE" id="PS01149">
    <property type="entry name" value="PSI_RSU"/>
    <property type="match status" value="1"/>
</dbReference>
<dbReference type="Gene3D" id="3.30.70.1560">
    <property type="entry name" value="Alpha-L RNA-binding motif"/>
    <property type="match status" value="1"/>
</dbReference>
<sequence>MLRLQKYIALSGVASRRSAEDLIRAGRVKVNGVIVSEMGFIVSPDTDTIAVDNKLIQVENKKVYIMLHKPEGYVTTVSDEFNRPTVIDLVQDIQERIYPVGRLDYDTSGLLLMTNDGDLTYQLTHPKHEIPKTYIATVKGHLNEQERARFKSGIDIGGYITAPADLEVLKEDRTSSTARVIIHEGKNRQIRKMFDALNHPVLTLKRISIGSLDIEHLPKGKWRSLSSDEISYLKSL</sequence>
<dbReference type="GO" id="GO:0120159">
    <property type="term" value="F:rRNA pseudouridine synthase activity"/>
    <property type="evidence" value="ECO:0007669"/>
    <property type="project" value="UniProtKB-ARBA"/>
</dbReference>
<dbReference type="Pfam" id="PF01479">
    <property type="entry name" value="S4"/>
    <property type="match status" value="1"/>
</dbReference>
<dbReference type="EMBL" id="JACHEN010000016">
    <property type="protein sequence ID" value="MBB6216668.1"/>
    <property type="molecule type" value="Genomic_DNA"/>
</dbReference>
<evidence type="ECO:0000313" key="7">
    <source>
        <dbReference type="EMBL" id="MBB6216668.1"/>
    </source>
</evidence>
<gene>
    <name evidence="7" type="ORF">HNQ80_002772</name>
</gene>
<keyword evidence="3 5" id="KW-0413">Isomerase</keyword>
<dbReference type="CDD" id="cd00165">
    <property type="entry name" value="S4"/>
    <property type="match status" value="1"/>
</dbReference>
<evidence type="ECO:0000256" key="5">
    <source>
        <dbReference type="RuleBase" id="RU003887"/>
    </source>
</evidence>
<dbReference type="SUPFAM" id="SSF55120">
    <property type="entry name" value="Pseudouridine synthase"/>
    <property type="match status" value="1"/>
</dbReference>
<name>A0A841KWN9_9FIRM</name>